<evidence type="ECO:0000259" key="2">
    <source>
        <dbReference type="Pfam" id="PF22085"/>
    </source>
</evidence>
<feature type="transmembrane region" description="Helical" evidence="1">
    <location>
        <begin position="638"/>
        <end position="660"/>
    </location>
</feature>
<feature type="transmembrane region" description="Helical" evidence="1">
    <location>
        <begin position="192"/>
        <end position="213"/>
    </location>
</feature>
<keyword evidence="1" id="KW-1133">Transmembrane helix</keyword>
<feature type="transmembrane region" description="Helical" evidence="1">
    <location>
        <begin position="233"/>
        <end position="254"/>
    </location>
</feature>
<feature type="transmembrane region" description="Helical" evidence="1">
    <location>
        <begin position="486"/>
        <end position="509"/>
    </location>
</feature>
<proteinExistence type="predicted"/>
<dbReference type="RefSeq" id="WP_348757709.1">
    <property type="nucleotide sequence ID" value="NZ_OZ026884.1"/>
</dbReference>
<dbReference type="Pfam" id="PF00115">
    <property type="entry name" value="COX1"/>
    <property type="match status" value="1"/>
</dbReference>
<dbReference type="GO" id="GO:0016966">
    <property type="term" value="F:nitric oxide reductase activity"/>
    <property type="evidence" value="ECO:0007669"/>
    <property type="project" value="UniProtKB-EC"/>
</dbReference>
<dbReference type="InterPro" id="IPR000883">
    <property type="entry name" value="Cyt_C_Oxase_1"/>
</dbReference>
<feature type="transmembrane region" description="Helical" evidence="1">
    <location>
        <begin position="289"/>
        <end position="310"/>
    </location>
</feature>
<dbReference type="InterPro" id="IPR036927">
    <property type="entry name" value="Cyt_c_oxase-like_su1_sf"/>
</dbReference>
<dbReference type="SUPFAM" id="SSF81442">
    <property type="entry name" value="Cytochrome c oxidase subunit I-like"/>
    <property type="match status" value="1"/>
</dbReference>
<dbReference type="EC" id="1.7.2.5" evidence="3"/>
<feature type="transmembrane region" description="Helical" evidence="1">
    <location>
        <begin position="672"/>
        <end position="693"/>
    </location>
</feature>
<dbReference type="Pfam" id="PF22085">
    <property type="entry name" value="NorB_cytochrome_c-like"/>
    <property type="match status" value="1"/>
</dbReference>
<dbReference type="Gene3D" id="1.20.210.10">
    <property type="entry name" value="Cytochrome c oxidase-like, subunit I domain"/>
    <property type="match status" value="1"/>
</dbReference>
<keyword evidence="4" id="KW-1185">Reference proteome</keyword>
<sequence length="766" mass="85041">MSSDQPRLHDGSSATLSPAWGWGVVGVLVLGFAVLIWMTLRVYEDAPPIPEKVVDAAGATLFTGEDIRAGQEVFLRYGLMENGTIWGHGAYLGPDFSAQYLHNLVLDSARVLAQRDLEALSAAQRDRILAEIRHLLRTNRYQAESRTLTFTPAEEGSFRRQIDYWGDYFQNAAANRGLPAKYIGDREELRRLTAFFAWTAWASVAQRPGQSYSYTNNFPYDPDVGNTPTADTVLWSALSLVFLLGGTALVLYVFGRYDFLGWRQPVLHVHPRLLPGLGTTDSQRATIKYFVVVALLFLAQTLVGGATAHFRAEPGGFYGFDLAAYLPSHLLRTWHLQLALFWITTAYVAGALFLAPALGGREPEGQSRGVGLLFVLLLVVTVGSLLGEWAGLRQALGRLWFWFGHQGWEYLDLSRGWQILLAAGLVLWLALLIRGAAPWDGVAPSATLTRFFVGAALTIPLFYLPALGFGSRTHFSVVDTWRFWIVHLWVEEFLEFFVTVMVAVIFVLLGLVSELNARRTVYLEAILFSAGGLIGTGHHWYWSGQGNMTIALAAMFSALEVVPLTLLTFEAWDFVQLTRGRCTVCGEPVAIPHRWTFAFLFAVGFWNFVGAGVFGFLINLPIISYFEVGTDFTPNHGHAAMMGVFGMLAIALMVFAMRQVLGEADWRRVEPWIRVAFWGLNIGLALMVILSLFPGGLLQLRDVLDHGYWHARGEAFAQQYRARFIEWLRLGPDLLFILLGAVPVTVAALIAYASVWSTGRGTVSGQ</sequence>
<feature type="transmembrane region" description="Helical" evidence="1">
    <location>
        <begin position="448"/>
        <end position="466"/>
    </location>
</feature>
<feature type="transmembrane region" description="Helical" evidence="1">
    <location>
        <begin position="521"/>
        <end position="542"/>
    </location>
</feature>
<protein>
    <submittedName>
        <fullName evidence="3">Nitric-oxide reductase, quinol-dependent</fullName>
        <ecNumber evidence="3">1.7.2.5</ecNumber>
    </submittedName>
</protein>
<keyword evidence="1" id="KW-0472">Membrane</keyword>
<keyword evidence="3" id="KW-0560">Oxidoreductase</keyword>
<feature type="transmembrane region" description="Helical" evidence="1">
    <location>
        <begin position="20"/>
        <end position="40"/>
    </location>
</feature>
<dbReference type="EMBL" id="OZ026884">
    <property type="protein sequence ID" value="CAL1241184.1"/>
    <property type="molecule type" value="Genomic_DNA"/>
</dbReference>
<evidence type="ECO:0000313" key="3">
    <source>
        <dbReference type="EMBL" id="CAL1241184.1"/>
    </source>
</evidence>
<feature type="transmembrane region" description="Helical" evidence="1">
    <location>
        <begin position="334"/>
        <end position="358"/>
    </location>
</feature>
<gene>
    <name evidence="3" type="ORF">MECH1_V1_2408</name>
</gene>
<feature type="transmembrane region" description="Helical" evidence="1">
    <location>
        <begin position="548"/>
        <end position="569"/>
    </location>
</feature>
<feature type="transmembrane region" description="Helical" evidence="1">
    <location>
        <begin position="370"/>
        <end position="392"/>
    </location>
</feature>
<dbReference type="InterPro" id="IPR054309">
    <property type="entry name" value="NorB_cytochrome_c-like"/>
</dbReference>
<evidence type="ECO:0000256" key="1">
    <source>
        <dbReference type="SAM" id="Phobius"/>
    </source>
</evidence>
<feature type="transmembrane region" description="Helical" evidence="1">
    <location>
        <begin position="417"/>
        <end position="436"/>
    </location>
</feature>
<dbReference type="PANTHER" id="PTHR10422">
    <property type="entry name" value="CYTOCHROME C OXIDASE SUBUNIT 1"/>
    <property type="match status" value="1"/>
</dbReference>
<dbReference type="Proteomes" id="UP001497493">
    <property type="component" value="Chromosome"/>
</dbReference>
<feature type="transmembrane region" description="Helical" evidence="1">
    <location>
        <begin position="597"/>
        <end position="618"/>
    </location>
</feature>
<evidence type="ECO:0000313" key="4">
    <source>
        <dbReference type="Proteomes" id="UP001497493"/>
    </source>
</evidence>
<name>A0ABP1CAB8_9GAMM</name>
<feature type="domain" description="Nitric oxide reductase subunit B cytochrome c-like" evidence="2">
    <location>
        <begin position="50"/>
        <end position="220"/>
    </location>
</feature>
<accession>A0ABP1CAB8</accession>
<organism evidence="3 4">
    <name type="scientific">Candidatus Methylocalor cossyra</name>
    <dbReference type="NCBI Taxonomy" id="3108543"/>
    <lineage>
        <taxon>Bacteria</taxon>
        <taxon>Pseudomonadati</taxon>
        <taxon>Pseudomonadota</taxon>
        <taxon>Gammaproteobacteria</taxon>
        <taxon>Methylococcales</taxon>
        <taxon>Methylococcaceae</taxon>
        <taxon>Candidatus Methylocalor</taxon>
    </lineage>
</organism>
<dbReference type="PANTHER" id="PTHR10422:SF38">
    <property type="entry name" value="CYTOCHROME B SUBUNIT OF NITRIC OXIDE REDUCTASE"/>
    <property type="match status" value="1"/>
</dbReference>
<feature type="transmembrane region" description="Helical" evidence="1">
    <location>
        <begin position="734"/>
        <end position="756"/>
    </location>
</feature>
<keyword evidence="1" id="KW-0812">Transmembrane</keyword>
<reference evidence="3 4" key="1">
    <citation type="submission" date="2024-04" db="EMBL/GenBank/DDBJ databases">
        <authorList>
            <person name="Cremers G."/>
        </authorList>
    </citation>
    <scope>NUCLEOTIDE SEQUENCE [LARGE SCALE GENOMIC DNA]</scope>
    <source>
        <strain evidence="3">MeCH1-AG</strain>
    </source>
</reference>